<dbReference type="SUPFAM" id="SSF52540">
    <property type="entry name" value="P-loop containing nucleoside triphosphate hydrolases"/>
    <property type="match status" value="1"/>
</dbReference>
<keyword evidence="6" id="KW-1185">Reference proteome</keyword>
<protein>
    <submittedName>
        <fullName evidence="4">50S ribosome-binding GTPase</fullName>
    </submittedName>
</protein>
<sequence>MVLPVLAWGAIALVGAVAGGAYTYSKWWDGKSIAVLGGRGTGKTTLLNYFATEEVITTYEQTDTKQRYSGMTVKINNLTLKIKGGYDIGGSSINHGTWREQIDNSDIVFYIVDISRVIGQAKDEQYINNTLNDIEAIANKVSNRKEKMHIIILATHADKCSAFHKDKQAFEKKVARSQVIETAEIAFGGTNYCKVIIGSLKDTTEAEKLVKNILSSINN</sequence>
<evidence type="ECO:0000256" key="1">
    <source>
        <dbReference type="ARBA" id="ARBA00022741"/>
    </source>
</evidence>
<proteinExistence type="predicted"/>
<reference evidence="3 5" key="1">
    <citation type="submission" date="2016-05" db="EMBL/GenBank/DDBJ databases">
        <title>Draft genome sequence of Moraxella nonliquefaciens CCUG 348T.</title>
        <authorList>
            <person name="Salva-Serra F."/>
            <person name="Engstrom-Jakobsson H."/>
            <person name="Thorell K."/>
            <person name="Gonzales-Siles L."/>
            <person name="Karlsson R."/>
            <person name="Boulund F."/>
            <person name="Engstrand L."/>
            <person name="Kristiansson E."/>
            <person name="Moore E."/>
        </authorList>
    </citation>
    <scope>NUCLEOTIDE SEQUENCE [LARGE SCALE GENOMIC DNA]</scope>
    <source>
        <strain evidence="3 5">CCUG 348</strain>
    </source>
</reference>
<dbReference type="InterPro" id="IPR027417">
    <property type="entry name" value="P-loop_NTPase"/>
</dbReference>
<reference evidence="4 6" key="2">
    <citation type="submission" date="2020-12" db="EMBL/GenBank/DDBJ databases">
        <title>FDA dAtabase for Regulatory Grade micrObial Sequences (FDA-ARGOS): Supporting development and validation of Infectious Disease Dx tests.</title>
        <authorList>
            <person name="Sproer C."/>
            <person name="Gronow S."/>
            <person name="Severitt S."/>
            <person name="Schroder I."/>
            <person name="Tallon L."/>
            <person name="Sadzewicz L."/>
            <person name="Zhao X."/>
            <person name="Boylan J."/>
            <person name="Ott S."/>
            <person name="Bowen H."/>
            <person name="Vavikolanu K."/>
            <person name="Mehta A."/>
            <person name="Aluvathingal J."/>
            <person name="Nadendla S."/>
            <person name="Lowell S."/>
            <person name="Myers T."/>
            <person name="Yan Y."/>
            <person name="Sichtig H."/>
        </authorList>
    </citation>
    <scope>NUCLEOTIDE SEQUENCE [LARGE SCALE GENOMIC DNA]</scope>
    <source>
        <strain evidence="4 6">FDAARGOS_869</strain>
    </source>
</reference>
<dbReference type="Gene3D" id="3.40.50.300">
    <property type="entry name" value="P-loop containing nucleotide triphosphate hydrolases"/>
    <property type="match status" value="1"/>
</dbReference>
<dbReference type="Proteomes" id="UP000092575">
    <property type="component" value="Unassembled WGS sequence"/>
</dbReference>
<evidence type="ECO:0000313" key="5">
    <source>
        <dbReference type="Proteomes" id="UP000092575"/>
    </source>
</evidence>
<evidence type="ECO:0000313" key="6">
    <source>
        <dbReference type="Proteomes" id="UP000594834"/>
    </source>
</evidence>
<evidence type="ECO:0000256" key="2">
    <source>
        <dbReference type="ARBA" id="ARBA00023134"/>
    </source>
</evidence>
<dbReference type="Pfam" id="PF00025">
    <property type="entry name" value="Arf"/>
    <property type="match status" value="1"/>
</dbReference>
<gene>
    <name evidence="3" type="ORF">A7456_09700</name>
    <name evidence="4" type="ORF">I6G26_10360</name>
</gene>
<organism evidence="3 5">
    <name type="scientific">Moraxella nonliquefaciens</name>
    <dbReference type="NCBI Taxonomy" id="478"/>
    <lineage>
        <taxon>Bacteria</taxon>
        <taxon>Pseudomonadati</taxon>
        <taxon>Pseudomonadota</taxon>
        <taxon>Gammaproteobacteria</taxon>
        <taxon>Moraxellales</taxon>
        <taxon>Moraxellaceae</taxon>
        <taxon>Moraxella</taxon>
    </lineage>
</organism>
<dbReference type="EMBL" id="LXTW01000006">
    <property type="protein sequence ID" value="OBX86421.1"/>
    <property type="molecule type" value="Genomic_DNA"/>
</dbReference>
<dbReference type="RefSeq" id="WP_067007598.1">
    <property type="nucleotide sequence ID" value="NZ_CP065728.1"/>
</dbReference>
<evidence type="ECO:0000313" key="3">
    <source>
        <dbReference type="EMBL" id="OBX86421.1"/>
    </source>
</evidence>
<evidence type="ECO:0000313" key="4">
    <source>
        <dbReference type="EMBL" id="QPT44425.1"/>
    </source>
</evidence>
<dbReference type="GO" id="GO:0003924">
    <property type="term" value="F:GTPase activity"/>
    <property type="evidence" value="ECO:0007669"/>
    <property type="project" value="InterPro"/>
</dbReference>
<dbReference type="InterPro" id="IPR006689">
    <property type="entry name" value="Small_GTPase_ARF/SAR"/>
</dbReference>
<dbReference type="AlphaFoldDB" id="A0A1B8QQA1"/>
<dbReference type="STRING" id="478.A7456_09700"/>
<name>A0A1B8QQA1_MORNO</name>
<keyword evidence="2" id="KW-0342">GTP-binding</keyword>
<dbReference type="GO" id="GO:0005525">
    <property type="term" value="F:GTP binding"/>
    <property type="evidence" value="ECO:0007669"/>
    <property type="project" value="UniProtKB-KW"/>
</dbReference>
<keyword evidence="1" id="KW-0547">Nucleotide-binding</keyword>
<dbReference type="EMBL" id="CP065728">
    <property type="protein sequence ID" value="QPT44425.1"/>
    <property type="molecule type" value="Genomic_DNA"/>
</dbReference>
<dbReference type="Proteomes" id="UP000594834">
    <property type="component" value="Chromosome"/>
</dbReference>
<accession>A0A1B8QQA1</accession>